<sequence>MSVPSSQGIAAPEFDNGNGHPGPRVAKDVVKCEALISHAAETGTSLEKTDVDAVRDARCAIDHDTWNHAIDGGFYAAMSRIAAAVQYPGRKITEDLDHCRDLVSYAAQNGKLLDENDVEAMSKARDAQQSHTWNPDLEASFYAAMSRIAHAVTPVVAETAGDDARHGARRAIRIYTRSAVALTILVVSLSCVLFVVNQISTDIAIVVKDNDAAALTLHNQLQSHAVAITEAKVKGTDAIVALQNSQPALQIKQELQQFATNNRQLFADVSRISSLTTSVGLGVIRSPYKPPCPGEKTVLNFPSAYATAHSTGYIEHEEKDDWQCNLAIAREVLEITLPLLASPHAEPGEKHPPPPEDAVAQGFQKIAVYQDIRAMALYVNDIILSIVGAVTGFMLPVLYAWLGACAAILRQLSADSAANTFHPEHSKVANRAHVTSAVIVGISIGLFSKLLEGGKEISPLAIAFIAGYASDKFFFFVDRLVGAIFPARVPDKPDGGRGGSPRSPRAAASKASGDDSAAASKHTS</sequence>
<accession>A0A158KF55</accession>
<evidence type="ECO:0000256" key="1">
    <source>
        <dbReference type="SAM" id="MobiDB-lite"/>
    </source>
</evidence>
<reference evidence="3" key="1">
    <citation type="submission" date="2016-01" db="EMBL/GenBank/DDBJ databases">
        <authorList>
            <person name="Peeters C."/>
        </authorList>
    </citation>
    <scope>NUCLEOTIDE SEQUENCE [LARGE SCALE GENOMIC DNA]</scope>
    <source>
        <strain evidence="3">LMG 22940</strain>
    </source>
</reference>
<proteinExistence type="predicted"/>
<feature type="region of interest" description="Disordered" evidence="1">
    <location>
        <begin position="489"/>
        <end position="524"/>
    </location>
</feature>
<comment type="caution">
    <text evidence="3">The sequence shown here is derived from an EMBL/GenBank/DDBJ whole genome shotgun (WGS) entry which is preliminary data.</text>
</comment>
<name>A0A158KF55_9BURK</name>
<dbReference type="RefSeq" id="WP_235028539.1">
    <property type="nucleotide sequence ID" value="NZ_FCON02000084.1"/>
</dbReference>
<feature type="transmembrane region" description="Helical" evidence="2">
    <location>
        <begin position="382"/>
        <end position="409"/>
    </location>
</feature>
<dbReference type="EMBL" id="FCON02000084">
    <property type="protein sequence ID" value="SAL79429.1"/>
    <property type="molecule type" value="Genomic_DNA"/>
</dbReference>
<feature type="region of interest" description="Disordered" evidence="1">
    <location>
        <begin position="1"/>
        <end position="22"/>
    </location>
</feature>
<evidence type="ECO:0000313" key="3">
    <source>
        <dbReference type="EMBL" id="SAL79429.1"/>
    </source>
</evidence>
<organism evidence="3 4">
    <name type="scientific">Caballeronia choica</name>
    <dbReference type="NCBI Taxonomy" id="326476"/>
    <lineage>
        <taxon>Bacteria</taxon>
        <taxon>Pseudomonadati</taxon>
        <taxon>Pseudomonadota</taxon>
        <taxon>Betaproteobacteria</taxon>
        <taxon>Burkholderiales</taxon>
        <taxon>Burkholderiaceae</taxon>
        <taxon>Caballeronia</taxon>
    </lineage>
</organism>
<evidence type="ECO:0000256" key="2">
    <source>
        <dbReference type="SAM" id="Phobius"/>
    </source>
</evidence>
<keyword evidence="4" id="KW-1185">Reference proteome</keyword>
<dbReference type="Proteomes" id="UP000054770">
    <property type="component" value="Unassembled WGS sequence"/>
</dbReference>
<protein>
    <submittedName>
        <fullName evidence="3">Uncharacterized protein</fullName>
    </submittedName>
</protein>
<keyword evidence="2" id="KW-0472">Membrane</keyword>
<feature type="compositionally biased region" description="Low complexity" evidence="1">
    <location>
        <begin position="500"/>
        <end position="524"/>
    </location>
</feature>
<keyword evidence="2" id="KW-0812">Transmembrane</keyword>
<dbReference type="AlphaFoldDB" id="A0A158KF55"/>
<gene>
    <name evidence="3" type="ORF">AWB68_05637</name>
</gene>
<feature type="transmembrane region" description="Helical" evidence="2">
    <location>
        <begin position="174"/>
        <end position="196"/>
    </location>
</feature>
<keyword evidence="2" id="KW-1133">Transmembrane helix</keyword>
<evidence type="ECO:0000313" key="4">
    <source>
        <dbReference type="Proteomes" id="UP000054770"/>
    </source>
</evidence>